<accession>A0A9X3F6V8</accession>
<dbReference type="InterPro" id="IPR050695">
    <property type="entry name" value="N-acetylmuramoyl_amidase_3"/>
</dbReference>
<keyword evidence="6" id="KW-1185">Reference proteome</keyword>
<dbReference type="EC" id="3.5.1.28" evidence="2"/>
<comment type="catalytic activity">
    <reaction evidence="1">
        <text>Hydrolyzes the link between N-acetylmuramoyl residues and L-amino acid residues in certain cell-wall glycopeptides.</text>
        <dbReference type="EC" id="3.5.1.28"/>
    </reaction>
</comment>
<dbReference type="Pfam" id="PF01520">
    <property type="entry name" value="Amidase_3"/>
    <property type="match status" value="1"/>
</dbReference>
<evidence type="ECO:0000313" key="6">
    <source>
        <dbReference type="Proteomes" id="UP001145087"/>
    </source>
</evidence>
<dbReference type="CDD" id="cd02696">
    <property type="entry name" value="MurNAc-LAA"/>
    <property type="match status" value="1"/>
</dbReference>
<dbReference type="FunFam" id="3.40.630.40:FF:000005">
    <property type="entry name" value="N-acetylmuramoyl-L-alanine amidase (AmiA)"/>
    <property type="match status" value="1"/>
</dbReference>
<evidence type="ECO:0000259" key="4">
    <source>
        <dbReference type="SMART" id="SM00646"/>
    </source>
</evidence>
<dbReference type="RefSeq" id="WP_343332341.1">
    <property type="nucleotide sequence ID" value="NZ_JAPOHD010000012.1"/>
</dbReference>
<evidence type="ECO:0000313" key="5">
    <source>
        <dbReference type="EMBL" id="MCY1720011.1"/>
    </source>
</evidence>
<dbReference type="AlphaFoldDB" id="A0A9X3F6V8"/>
<dbReference type="SUPFAM" id="SSF53187">
    <property type="entry name" value="Zn-dependent exopeptidases"/>
    <property type="match status" value="1"/>
</dbReference>
<dbReference type="GO" id="GO:0009253">
    <property type="term" value="P:peptidoglycan catabolic process"/>
    <property type="evidence" value="ECO:0007669"/>
    <property type="project" value="InterPro"/>
</dbReference>
<dbReference type="Proteomes" id="UP001145087">
    <property type="component" value="Unassembled WGS sequence"/>
</dbReference>
<organism evidence="5 6">
    <name type="scientific">Draconibacterium aestuarii</name>
    <dbReference type="NCBI Taxonomy" id="2998507"/>
    <lineage>
        <taxon>Bacteria</taxon>
        <taxon>Pseudomonadati</taxon>
        <taxon>Bacteroidota</taxon>
        <taxon>Bacteroidia</taxon>
        <taxon>Marinilabiliales</taxon>
        <taxon>Prolixibacteraceae</taxon>
        <taxon>Draconibacterium</taxon>
    </lineage>
</organism>
<dbReference type="GO" id="GO:0008745">
    <property type="term" value="F:N-acetylmuramoyl-L-alanine amidase activity"/>
    <property type="evidence" value="ECO:0007669"/>
    <property type="project" value="UniProtKB-EC"/>
</dbReference>
<evidence type="ECO:0000256" key="2">
    <source>
        <dbReference type="ARBA" id="ARBA00011901"/>
    </source>
</evidence>
<keyword evidence="3" id="KW-0378">Hydrolase</keyword>
<reference evidence="5" key="1">
    <citation type="submission" date="2022-11" db="EMBL/GenBank/DDBJ databases">
        <title>Marilongibacter aestuarii gen. nov., sp. nov., isolated from tidal flat sediment.</title>
        <authorList>
            <person name="Jiayan W."/>
        </authorList>
    </citation>
    <scope>NUCLEOTIDE SEQUENCE</scope>
    <source>
        <strain evidence="5">Z1-6</strain>
    </source>
</reference>
<dbReference type="EMBL" id="JAPOHD010000012">
    <property type="protein sequence ID" value="MCY1720011.1"/>
    <property type="molecule type" value="Genomic_DNA"/>
</dbReference>
<dbReference type="Gene3D" id="3.40.630.40">
    <property type="entry name" value="Zn-dependent exopeptidases"/>
    <property type="match status" value="1"/>
</dbReference>
<dbReference type="PANTHER" id="PTHR30404:SF0">
    <property type="entry name" value="N-ACETYLMURAMOYL-L-ALANINE AMIDASE AMIC"/>
    <property type="match status" value="1"/>
</dbReference>
<name>A0A9X3F6V8_9BACT</name>
<evidence type="ECO:0000256" key="3">
    <source>
        <dbReference type="ARBA" id="ARBA00022801"/>
    </source>
</evidence>
<sequence length="400" mass="45557">MNRRIIYSSLLTITFIMGYLAGQCIPERPAKKDNSKISVVVIDPGHGGKDFGASVGNAREKDIVLDIALKLGNDIKSNFPDIKVVYTRSNDIFIPLHKRAEIANKNEADLFISIHVNAVDVKSVQGTETFVLGLHRNNDNLEVAKKENAVILLEDDYNTTYEGFDPNQPESYIMFETMQEEFQEQSVMFASNIQNQFRNYAKRIDRSVKMAGFLVLRRTTMPSVLIETGFLSHTNERNYLQSDTGKTNLALAIYQAFTVYKSEIEEKSKFILVTNENPVPVIEKNTIEASVQPLQIKTEINETENPTNIEPPKPNPELYFSVQIMALKKKLEPTPDNFKGEKDIFRIDAGNISRYYSGKFDSLEKADDEKKRISNKFENSFVVAFENQKLISVKNIMKKR</sequence>
<feature type="domain" description="MurNAc-LAA" evidence="4">
    <location>
        <begin position="100"/>
        <end position="258"/>
    </location>
</feature>
<dbReference type="SMART" id="SM00646">
    <property type="entry name" value="Ami_3"/>
    <property type="match status" value="1"/>
</dbReference>
<dbReference type="GO" id="GO:0030288">
    <property type="term" value="C:outer membrane-bounded periplasmic space"/>
    <property type="evidence" value="ECO:0007669"/>
    <property type="project" value="TreeGrafter"/>
</dbReference>
<protein>
    <recommendedName>
        <fullName evidence="2">N-acetylmuramoyl-L-alanine amidase</fullName>
        <ecNumber evidence="2">3.5.1.28</ecNumber>
    </recommendedName>
</protein>
<dbReference type="InterPro" id="IPR002508">
    <property type="entry name" value="MurNAc-LAA_cat"/>
</dbReference>
<proteinExistence type="predicted"/>
<comment type="caution">
    <text evidence="5">The sequence shown here is derived from an EMBL/GenBank/DDBJ whole genome shotgun (WGS) entry which is preliminary data.</text>
</comment>
<dbReference type="PANTHER" id="PTHR30404">
    <property type="entry name" value="N-ACETYLMURAMOYL-L-ALANINE AMIDASE"/>
    <property type="match status" value="1"/>
</dbReference>
<gene>
    <name evidence="5" type="ORF">OU798_06635</name>
</gene>
<evidence type="ECO:0000256" key="1">
    <source>
        <dbReference type="ARBA" id="ARBA00001561"/>
    </source>
</evidence>